<keyword evidence="3" id="KW-1185">Reference proteome</keyword>
<dbReference type="PANTHER" id="PTHR40265">
    <property type="entry name" value="BLL2707 PROTEIN"/>
    <property type="match status" value="1"/>
</dbReference>
<reference evidence="2" key="1">
    <citation type="journal article" date="2021" name="Nat. Commun.">
        <title>Genetic determinants of endophytism in the Arabidopsis root mycobiome.</title>
        <authorList>
            <person name="Mesny F."/>
            <person name="Miyauchi S."/>
            <person name="Thiergart T."/>
            <person name="Pickel B."/>
            <person name="Atanasova L."/>
            <person name="Karlsson M."/>
            <person name="Huettel B."/>
            <person name="Barry K.W."/>
            <person name="Haridas S."/>
            <person name="Chen C."/>
            <person name="Bauer D."/>
            <person name="Andreopoulos W."/>
            <person name="Pangilinan J."/>
            <person name="LaButti K."/>
            <person name="Riley R."/>
            <person name="Lipzen A."/>
            <person name="Clum A."/>
            <person name="Drula E."/>
            <person name="Henrissat B."/>
            <person name="Kohler A."/>
            <person name="Grigoriev I.V."/>
            <person name="Martin F.M."/>
            <person name="Hacquard S."/>
        </authorList>
    </citation>
    <scope>NUCLEOTIDE SEQUENCE</scope>
    <source>
        <strain evidence="2">MPI-SDFR-AT-0117</strain>
    </source>
</reference>
<dbReference type="AlphaFoldDB" id="A0A9P8VHA5"/>
<dbReference type="OrthoDB" id="408973at2759"/>
<accession>A0A9P8VHA5</accession>
<evidence type="ECO:0000313" key="2">
    <source>
        <dbReference type="EMBL" id="KAH6693620.1"/>
    </source>
</evidence>
<proteinExistence type="predicted"/>
<sequence length="281" mass="30123">MAHPFLDHLVILLPHSTLLTPPSWLSSAFHLFPGGRHADGHTANTLVLLPDGTYLELIAFLPHVTPDSRVQHRWGREREGRFVDYALSIAAGTGPSSSPEDRFAPVRARVAAGSKSLTYSDPSAGGRTQDDGTDIRWAISFASSEDTGKAPTPGELPFWCLDRTPRPLRVPYAEPGNVRHPSGAKGIAAVDVTVASEEAREVYGFIQGVEGRDAGDGKKVWDLAVPEGPASELRVGVDAGVAEGKEKIRLTILTERGTEPKTIGGDVGEGVELWIDLKPEA</sequence>
<evidence type="ECO:0000259" key="1">
    <source>
        <dbReference type="Pfam" id="PF13468"/>
    </source>
</evidence>
<dbReference type="InterPro" id="IPR029068">
    <property type="entry name" value="Glyas_Bleomycin-R_OHBP_Dase"/>
</dbReference>
<dbReference type="Gene3D" id="3.10.180.10">
    <property type="entry name" value="2,3-Dihydroxybiphenyl 1,2-Dioxygenase, domain 1"/>
    <property type="match status" value="1"/>
</dbReference>
<dbReference type="PANTHER" id="PTHR40265:SF1">
    <property type="entry name" value="GLYOXALASE-LIKE DOMAIN-CONTAINING PROTEIN"/>
    <property type="match status" value="1"/>
</dbReference>
<protein>
    <submittedName>
        <fullName evidence="2">Glyoxalase-like domain-containing protein</fullName>
    </submittedName>
</protein>
<feature type="domain" description="Glyoxalase-like" evidence="1">
    <location>
        <begin position="6"/>
        <end position="199"/>
    </location>
</feature>
<dbReference type="Pfam" id="PF13468">
    <property type="entry name" value="Glyoxalase_3"/>
    <property type="match status" value="1"/>
</dbReference>
<comment type="caution">
    <text evidence="2">The sequence shown here is derived from an EMBL/GenBank/DDBJ whole genome shotgun (WGS) entry which is preliminary data.</text>
</comment>
<organism evidence="2 3">
    <name type="scientific">Plectosphaerella plurivora</name>
    <dbReference type="NCBI Taxonomy" id="936078"/>
    <lineage>
        <taxon>Eukaryota</taxon>
        <taxon>Fungi</taxon>
        <taxon>Dikarya</taxon>
        <taxon>Ascomycota</taxon>
        <taxon>Pezizomycotina</taxon>
        <taxon>Sordariomycetes</taxon>
        <taxon>Hypocreomycetidae</taxon>
        <taxon>Glomerellales</taxon>
        <taxon>Plectosphaerellaceae</taxon>
        <taxon>Plectosphaerella</taxon>
    </lineage>
</organism>
<dbReference type="Proteomes" id="UP000770015">
    <property type="component" value="Unassembled WGS sequence"/>
</dbReference>
<name>A0A9P8VHA5_9PEZI</name>
<dbReference type="EMBL" id="JAGSXJ010000003">
    <property type="protein sequence ID" value="KAH6693620.1"/>
    <property type="molecule type" value="Genomic_DNA"/>
</dbReference>
<gene>
    <name evidence="2" type="ORF">F5X68DRAFT_45958</name>
</gene>
<dbReference type="InterPro" id="IPR025870">
    <property type="entry name" value="Glyoxalase-like_dom"/>
</dbReference>
<evidence type="ECO:0000313" key="3">
    <source>
        <dbReference type="Proteomes" id="UP000770015"/>
    </source>
</evidence>